<dbReference type="Proteomes" id="UP001055784">
    <property type="component" value="Chromosome"/>
</dbReference>
<protein>
    <submittedName>
        <fullName evidence="1">Uncharacterized protein</fullName>
    </submittedName>
</protein>
<gene>
    <name evidence="1" type="ORF">MF626_000077</name>
</gene>
<sequence>MIPNYYMMWHDLREEINRLEAEGIEDNNLDLGDLQRIMDELELDHRD</sequence>
<accession>A0AAE9ICH9</accession>
<dbReference type="RefSeq" id="WP_250260622.1">
    <property type="nucleotide sequence ID" value="NZ_CP097770.1"/>
</dbReference>
<evidence type="ECO:0000313" key="2">
    <source>
        <dbReference type="Proteomes" id="UP001055784"/>
    </source>
</evidence>
<organism evidence="1 2">
    <name type="scientific">Paenibacillus polymyxa</name>
    <name type="common">Bacillus polymyxa</name>
    <dbReference type="NCBI Taxonomy" id="1406"/>
    <lineage>
        <taxon>Bacteria</taxon>
        <taxon>Bacillati</taxon>
        <taxon>Bacillota</taxon>
        <taxon>Bacilli</taxon>
        <taxon>Bacillales</taxon>
        <taxon>Paenibacillaceae</taxon>
        <taxon>Paenibacillus</taxon>
    </lineage>
</organism>
<evidence type="ECO:0000313" key="1">
    <source>
        <dbReference type="EMBL" id="URJ50711.1"/>
    </source>
</evidence>
<reference evidence="1" key="1">
    <citation type="submission" date="2022-11" db="EMBL/GenBank/DDBJ databases">
        <authorList>
            <person name="Vasilchenko N.G."/>
            <person name="Prazdnova E.V."/>
            <person name="Gorovtsov A.V."/>
            <person name="Chistyakov V.A."/>
            <person name="Pak M.L."/>
        </authorList>
    </citation>
    <scope>NUCLEOTIDE SEQUENCE</scope>
    <source>
        <strain evidence="1">R 4.5</strain>
    </source>
</reference>
<proteinExistence type="predicted"/>
<dbReference type="EMBL" id="CP097770">
    <property type="protein sequence ID" value="URJ50711.1"/>
    <property type="molecule type" value="Genomic_DNA"/>
</dbReference>
<dbReference type="AlphaFoldDB" id="A0AAE9ICH9"/>
<name>A0AAE9ICH9_PAEPO</name>